<dbReference type="Gramene" id="ONIVA01G36270.1">
    <property type="protein sequence ID" value="ONIVA01G36270.1"/>
    <property type="gene ID" value="ONIVA01G36270"/>
</dbReference>
<reference evidence="1" key="1">
    <citation type="submission" date="2015-04" db="UniProtKB">
        <authorList>
            <consortium name="EnsemblPlants"/>
        </authorList>
    </citation>
    <scope>IDENTIFICATION</scope>
    <source>
        <strain evidence="1">SL10</strain>
    </source>
</reference>
<accession>A0A0E0FTI8</accession>
<dbReference type="Proteomes" id="UP000006591">
    <property type="component" value="Chromosome 1"/>
</dbReference>
<dbReference type="OMA" id="YQARYAI"/>
<sequence>MEKTAQRRILLSTPAFFFLFVTPLFPHPYQARYAIPTNNDLPRHGSDTYPSLTCRDTPPRCWDMDPPVRDTGGVPLVILVPALWTEYSWDNGGYSEDFGWANNIRAIRWLTCGT</sequence>
<reference evidence="1" key="2">
    <citation type="submission" date="2018-04" db="EMBL/GenBank/DDBJ databases">
        <title>OnivRS2 (Oryza nivara Reference Sequence Version 2).</title>
        <authorList>
            <person name="Zhang J."/>
            <person name="Kudrna D."/>
            <person name="Lee S."/>
            <person name="Talag J."/>
            <person name="Rajasekar S."/>
            <person name="Welchert J."/>
            <person name="Hsing Y.-I."/>
            <person name="Wing R.A."/>
        </authorList>
    </citation>
    <scope>NUCLEOTIDE SEQUENCE [LARGE SCALE GENOMIC DNA]</scope>
</reference>
<evidence type="ECO:0000313" key="2">
    <source>
        <dbReference type="Proteomes" id="UP000006591"/>
    </source>
</evidence>
<keyword evidence="2" id="KW-1185">Reference proteome</keyword>
<proteinExistence type="predicted"/>
<dbReference type="AlphaFoldDB" id="A0A0E0FTI8"/>
<evidence type="ECO:0000313" key="1">
    <source>
        <dbReference type="EnsemblPlants" id="ONIVA01G36270.1"/>
    </source>
</evidence>
<dbReference type="HOGENOM" id="CLU_2125062_0_0_1"/>
<protein>
    <submittedName>
        <fullName evidence="1">Uncharacterized protein</fullName>
    </submittedName>
</protein>
<dbReference type="EnsemblPlants" id="ONIVA01G36270.1">
    <property type="protein sequence ID" value="ONIVA01G36270.1"/>
    <property type="gene ID" value="ONIVA01G36270"/>
</dbReference>
<organism evidence="1">
    <name type="scientific">Oryza nivara</name>
    <name type="common">Indian wild rice</name>
    <name type="synonym">Oryza sativa f. spontanea</name>
    <dbReference type="NCBI Taxonomy" id="4536"/>
    <lineage>
        <taxon>Eukaryota</taxon>
        <taxon>Viridiplantae</taxon>
        <taxon>Streptophyta</taxon>
        <taxon>Embryophyta</taxon>
        <taxon>Tracheophyta</taxon>
        <taxon>Spermatophyta</taxon>
        <taxon>Magnoliopsida</taxon>
        <taxon>Liliopsida</taxon>
        <taxon>Poales</taxon>
        <taxon>Poaceae</taxon>
        <taxon>BOP clade</taxon>
        <taxon>Oryzoideae</taxon>
        <taxon>Oryzeae</taxon>
        <taxon>Oryzinae</taxon>
        <taxon>Oryza</taxon>
    </lineage>
</organism>
<name>A0A0E0FTI8_ORYNI</name>